<dbReference type="InterPro" id="IPR000182">
    <property type="entry name" value="GNAT_dom"/>
</dbReference>
<reference evidence="3" key="1">
    <citation type="submission" date="2021-07" db="EMBL/GenBank/DDBJ databases">
        <authorList>
            <person name="Durling M."/>
        </authorList>
    </citation>
    <scope>NUCLEOTIDE SEQUENCE</scope>
</reference>
<dbReference type="PANTHER" id="PTHR42791">
    <property type="entry name" value="GNAT FAMILY ACETYLTRANSFERASE"/>
    <property type="match status" value="1"/>
</dbReference>
<dbReference type="EMBL" id="CAJVRL010000080">
    <property type="protein sequence ID" value="CAG8957598.1"/>
    <property type="molecule type" value="Genomic_DNA"/>
</dbReference>
<feature type="region of interest" description="Disordered" evidence="1">
    <location>
        <begin position="42"/>
        <end position="75"/>
    </location>
</feature>
<dbReference type="Pfam" id="PF13508">
    <property type="entry name" value="Acetyltransf_7"/>
    <property type="match status" value="1"/>
</dbReference>
<dbReference type="PANTHER" id="PTHR42791:SF2">
    <property type="entry name" value="N-ACETYLTRANSFERASE DOMAIN-CONTAINING PROTEIN"/>
    <property type="match status" value="1"/>
</dbReference>
<evidence type="ECO:0000313" key="4">
    <source>
        <dbReference type="Proteomes" id="UP000696280"/>
    </source>
</evidence>
<dbReference type="CDD" id="cd04301">
    <property type="entry name" value="NAT_SF"/>
    <property type="match status" value="1"/>
</dbReference>
<feature type="compositionally biased region" description="Basic and acidic residues" evidence="1">
    <location>
        <begin position="55"/>
        <end position="69"/>
    </location>
</feature>
<proteinExistence type="predicted"/>
<dbReference type="InterPro" id="IPR016181">
    <property type="entry name" value="Acyl_CoA_acyltransferase"/>
</dbReference>
<comment type="caution">
    <text evidence="3">The sequence shown here is derived from an EMBL/GenBank/DDBJ whole genome shotgun (WGS) entry which is preliminary data.</text>
</comment>
<name>A0A9N9L3R3_9HELO</name>
<dbReference type="Gene3D" id="3.40.630.30">
    <property type="match status" value="1"/>
</dbReference>
<dbReference type="AlphaFoldDB" id="A0A9N9L3R3"/>
<protein>
    <recommendedName>
        <fullName evidence="2">N-acetyltransferase domain-containing protein</fullName>
    </recommendedName>
</protein>
<organism evidence="3 4">
    <name type="scientific">Hymenoscyphus fraxineus</name>
    <dbReference type="NCBI Taxonomy" id="746836"/>
    <lineage>
        <taxon>Eukaryota</taxon>
        <taxon>Fungi</taxon>
        <taxon>Dikarya</taxon>
        <taxon>Ascomycota</taxon>
        <taxon>Pezizomycotina</taxon>
        <taxon>Leotiomycetes</taxon>
        <taxon>Helotiales</taxon>
        <taxon>Helotiaceae</taxon>
        <taxon>Hymenoscyphus</taxon>
    </lineage>
</organism>
<sequence length="184" mass="21111">MYDWYTRRISLQLQKPHVRGFKIVNAENEIVAFARWNFPSVSDTRENGEEGEGDEAQKEGKKKKQKEDEWPPGANLSLTTAKFGGLDVMRDKWVDPTKDYVCALLAVHPTHQRKSLGKRLLQHVLDLADAEGRRVYIEATDAGYPLYKKLGFEQVDVLPIDMRKWGVEELGSNIIMIREPLLKS</sequence>
<evidence type="ECO:0000259" key="2">
    <source>
        <dbReference type="PROSITE" id="PS51186"/>
    </source>
</evidence>
<accession>A0A9N9L3R3</accession>
<dbReference type="SUPFAM" id="SSF55729">
    <property type="entry name" value="Acyl-CoA N-acyltransferases (Nat)"/>
    <property type="match status" value="1"/>
</dbReference>
<evidence type="ECO:0000256" key="1">
    <source>
        <dbReference type="SAM" id="MobiDB-lite"/>
    </source>
</evidence>
<evidence type="ECO:0000313" key="3">
    <source>
        <dbReference type="EMBL" id="CAG8957598.1"/>
    </source>
</evidence>
<dbReference type="OrthoDB" id="2832510at2759"/>
<gene>
    <name evidence="3" type="ORF">HYFRA_00010464</name>
</gene>
<dbReference type="Proteomes" id="UP000696280">
    <property type="component" value="Unassembled WGS sequence"/>
</dbReference>
<keyword evidence="4" id="KW-1185">Reference proteome</keyword>
<dbReference type="GO" id="GO:0016747">
    <property type="term" value="F:acyltransferase activity, transferring groups other than amino-acyl groups"/>
    <property type="evidence" value="ECO:0007669"/>
    <property type="project" value="InterPro"/>
</dbReference>
<dbReference type="InterPro" id="IPR052523">
    <property type="entry name" value="Trichothecene_AcTrans"/>
</dbReference>
<dbReference type="PROSITE" id="PS51186">
    <property type="entry name" value="GNAT"/>
    <property type="match status" value="1"/>
</dbReference>
<feature type="domain" description="N-acetyltransferase" evidence="2">
    <location>
        <begin position="105"/>
        <end position="181"/>
    </location>
</feature>